<comment type="caution">
    <text evidence="2">The sequence shown here is derived from an EMBL/GenBank/DDBJ whole genome shotgun (WGS) entry which is preliminary data.</text>
</comment>
<dbReference type="PANTHER" id="PTHR22677">
    <property type="entry name" value="ANKYRIN REPEAT DOMAIN-CONTAINING PROTEIN 60"/>
    <property type="match status" value="1"/>
</dbReference>
<evidence type="ECO:0000313" key="2">
    <source>
        <dbReference type="EMBL" id="MBU9710892.1"/>
    </source>
</evidence>
<dbReference type="InterPro" id="IPR039323">
    <property type="entry name" value="ANKRD_45/46/60"/>
</dbReference>
<organism evidence="2 3">
    <name type="scientific">Evansella tamaricis</name>
    <dbReference type="NCBI Taxonomy" id="2069301"/>
    <lineage>
        <taxon>Bacteria</taxon>
        <taxon>Bacillati</taxon>
        <taxon>Bacillota</taxon>
        <taxon>Bacilli</taxon>
        <taxon>Bacillales</taxon>
        <taxon>Bacillaceae</taxon>
        <taxon>Evansella</taxon>
    </lineage>
</organism>
<dbReference type="PROSITE" id="PS50297">
    <property type="entry name" value="ANK_REP_REGION"/>
    <property type="match status" value="2"/>
</dbReference>
<feature type="repeat" description="ANK" evidence="1">
    <location>
        <begin position="30"/>
        <end position="62"/>
    </location>
</feature>
<keyword evidence="3" id="KW-1185">Reference proteome</keyword>
<dbReference type="RefSeq" id="WP_217064783.1">
    <property type="nucleotide sequence ID" value="NZ_JAHQCS010000054.1"/>
</dbReference>
<dbReference type="SMART" id="SM00248">
    <property type="entry name" value="ANK"/>
    <property type="match status" value="2"/>
</dbReference>
<dbReference type="EMBL" id="JAHQCS010000054">
    <property type="protein sequence ID" value="MBU9710892.1"/>
    <property type="molecule type" value="Genomic_DNA"/>
</dbReference>
<protein>
    <submittedName>
        <fullName evidence="2">Ankyrin repeat domain-containing protein</fullName>
    </submittedName>
</protein>
<dbReference type="InterPro" id="IPR002110">
    <property type="entry name" value="Ankyrin_rpt"/>
</dbReference>
<dbReference type="PROSITE" id="PS50088">
    <property type="entry name" value="ANK_REPEAT"/>
    <property type="match status" value="2"/>
</dbReference>
<evidence type="ECO:0000313" key="3">
    <source>
        <dbReference type="Proteomes" id="UP000784880"/>
    </source>
</evidence>
<evidence type="ECO:0000256" key="1">
    <source>
        <dbReference type="PROSITE-ProRule" id="PRU00023"/>
    </source>
</evidence>
<proteinExistence type="predicted"/>
<keyword evidence="1" id="KW-0040">ANK repeat</keyword>
<feature type="repeat" description="ANK" evidence="1">
    <location>
        <begin position="63"/>
        <end position="95"/>
    </location>
</feature>
<gene>
    <name evidence="2" type="ORF">KS419_03940</name>
</gene>
<dbReference type="PANTHER" id="PTHR22677:SF4">
    <property type="entry name" value="USHER SYNDROME TYPE-1G PROTEIN-LIKE PROTEIN"/>
    <property type="match status" value="1"/>
</dbReference>
<dbReference type="Pfam" id="PF12796">
    <property type="entry name" value="Ank_2"/>
    <property type="match status" value="1"/>
</dbReference>
<name>A0ABS6JB30_9BACI</name>
<accession>A0ABS6JB30</accession>
<reference evidence="2 3" key="1">
    <citation type="submission" date="2021-06" db="EMBL/GenBank/DDBJ databases">
        <title>Bacillus sp. RD4P76, an endophyte from a halophyte.</title>
        <authorList>
            <person name="Sun J.-Q."/>
        </authorList>
    </citation>
    <scope>NUCLEOTIDE SEQUENCE [LARGE SCALE GENOMIC DNA]</scope>
    <source>
        <strain evidence="2 3">CGMCC 1.15917</strain>
    </source>
</reference>
<dbReference type="Proteomes" id="UP000784880">
    <property type="component" value="Unassembled WGS sequence"/>
</dbReference>
<sequence length="128" mass="14598">MNEYIERLRNEKVDELATLFNKHDINTDIFGGTALTWATHMGNSEFVKRLIELGADVNKLDESGRVPLEIACYFGYEEIVQRLLNEGASINKRCFERARDSWNGSDQANIIDILKVAKTSQSRVMDSK</sequence>